<dbReference type="CDD" id="cd12148">
    <property type="entry name" value="fungal_TF_MHR"/>
    <property type="match status" value="1"/>
</dbReference>
<sequence length="695" mass="77405">MLGQHPAQGPGERTELVKRRKVAVACDLCRERKRKCDGERPQCGPCARRIPPSTCVWSEERSKYASYIESLESRIKQLENSTRDGSHSPATEAADPSLGATPRLHSKRDQPGLIPTVVEGQLRREGGAGSRLSINRAGTRRTASHYEPGGATSISNLAGEDHGQDARGPGVDAMGTSSSYIMRPDGPDHDTADYFGPSSTSSFLGLVRLVISKSSDPLRTGQSQGAPNKLAGPSRTSDSTLRDIGWKYSSTAFHVPPRREAEALLANYWTRVYTLYPILHRPTFTRRYHALWQESQPFQTTLDDVLFHCMLNAIFALGAHFQPELEPAARTAKSESFFHQCQHLLTLDLLAHGNLEMVQALLLMAQYLQSTDKPNYCWSLAGLAMRMAQAIGLHLQSTESTAANGQKWDQVELEVRRRVWGMCILLDRVLSMTYGRPLMMHPPMTRQSLVYPSMVDDEFLTRPPEAPGRQPEGIPSVIASYSYTLRLQEILGEILSAFYSGDQSSGSGAAGGENKSMKENSHSSLVNRLKAGDFQDLFRLDASLSKWHNSLPRYLKTDQGDIRGDPECMYAFSNASPPSNDGIMPLSVIFSRQANALWTRWLHLRIFLFRPALLIVLDRDQDSFAFGPDGETSSDHSVLHQRMLRNLADLCVSAAEDLLDVIYSGRESEQSSLPAWWFNVFCQTYKIPSHINYRG</sequence>
<dbReference type="PANTHER" id="PTHR47424">
    <property type="entry name" value="REGULATORY PROTEIN GAL4"/>
    <property type="match status" value="1"/>
</dbReference>
<evidence type="ECO:0000256" key="2">
    <source>
        <dbReference type="ARBA" id="ARBA00023015"/>
    </source>
</evidence>
<dbReference type="GO" id="GO:0006351">
    <property type="term" value="P:DNA-templated transcription"/>
    <property type="evidence" value="ECO:0007669"/>
    <property type="project" value="InterPro"/>
</dbReference>
<dbReference type="PANTHER" id="PTHR47424:SF3">
    <property type="entry name" value="REGULATORY PROTEIN GAL4"/>
    <property type="match status" value="1"/>
</dbReference>
<dbReference type="InterPro" id="IPR036864">
    <property type="entry name" value="Zn2-C6_fun-type_DNA-bd_sf"/>
</dbReference>
<dbReference type="InterPro" id="IPR007219">
    <property type="entry name" value="XnlR_reg_dom"/>
</dbReference>
<evidence type="ECO:0000256" key="6">
    <source>
        <dbReference type="SAM" id="MobiDB-lite"/>
    </source>
</evidence>
<dbReference type="SUPFAM" id="SSF57701">
    <property type="entry name" value="Zn2/Cys6 DNA-binding domain"/>
    <property type="match status" value="1"/>
</dbReference>
<feature type="region of interest" description="Disordered" evidence="6">
    <location>
        <begin position="136"/>
        <end position="190"/>
    </location>
</feature>
<keyword evidence="5" id="KW-0539">Nucleus</keyword>
<keyword evidence="2" id="KW-0805">Transcription regulation</keyword>
<dbReference type="GO" id="GO:0000435">
    <property type="term" value="P:positive regulation of transcription from RNA polymerase II promoter by galactose"/>
    <property type="evidence" value="ECO:0007669"/>
    <property type="project" value="TreeGrafter"/>
</dbReference>
<keyword evidence="3" id="KW-0238">DNA-binding</keyword>
<dbReference type="PROSITE" id="PS00463">
    <property type="entry name" value="ZN2_CY6_FUNGAL_1"/>
    <property type="match status" value="1"/>
</dbReference>
<reference evidence="8 9" key="1">
    <citation type="submission" date="2015-01" db="EMBL/GenBank/DDBJ databases">
        <title>The Genome Sequence of Rhinocladiella mackenzie CBS 650.93.</title>
        <authorList>
            <consortium name="The Broad Institute Genomics Platform"/>
            <person name="Cuomo C."/>
            <person name="de Hoog S."/>
            <person name="Gorbushina A."/>
            <person name="Stielow B."/>
            <person name="Teixiera M."/>
            <person name="Abouelleil A."/>
            <person name="Chapman S.B."/>
            <person name="Priest M."/>
            <person name="Young S.K."/>
            <person name="Wortman J."/>
            <person name="Nusbaum C."/>
            <person name="Birren B."/>
        </authorList>
    </citation>
    <scope>NUCLEOTIDE SEQUENCE [LARGE SCALE GENOMIC DNA]</scope>
    <source>
        <strain evidence="8 9">CBS 650.93</strain>
    </source>
</reference>
<dbReference type="STRING" id="1442369.A0A0D2FCN4"/>
<dbReference type="EMBL" id="KN847484">
    <property type="protein sequence ID" value="KIW99851.1"/>
    <property type="molecule type" value="Genomic_DNA"/>
</dbReference>
<gene>
    <name evidence="8" type="ORF">Z518_10779</name>
</gene>
<dbReference type="PROSITE" id="PS50048">
    <property type="entry name" value="ZN2_CY6_FUNGAL_2"/>
    <property type="match status" value="1"/>
</dbReference>
<dbReference type="GO" id="GO:0000978">
    <property type="term" value="F:RNA polymerase II cis-regulatory region sequence-specific DNA binding"/>
    <property type="evidence" value="ECO:0007669"/>
    <property type="project" value="TreeGrafter"/>
</dbReference>
<evidence type="ECO:0000256" key="5">
    <source>
        <dbReference type="ARBA" id="ARBA00023242"/>
    </source>
</evidence>
<dbReference type="InterPro" id="IPR051127">
    <property type="entry name" value="Fungal_SecMet_Regulators"/>
</dbReference>
<dbReference type="HOGENOM" id="CLU_008511_1_1_1"/>
<dbReference type="RefSeq" id="XP_013267064.1">
    <property type="nucleotide sequence ID" value="XM_013411610.1"/>
</dbReference>
<feature type="region of interest" description="Disordered" evidence="6">
    <location>
        <begin position="216"/>
        <end position="237"/>
    </location>
</feature>
<evidence type="ECO:0000256" key="4">
    <source>
        <dbReference type="ARBA" id="ARBA00023163"/>
    </source>
</evidence>
<feature type="compositionally biased region" description="Polar residues" evidence="6">
    <location>
        <begin position="216"/>
        <end position="226"/>
    </location>
</feature>
<dbReference type="Pfam" id="PF00172">
    <property type="entry name" value="Zn_clus"/>
    <property type="match status" value="1"/>
</dbReference>
<feature type="region of interest" description="Disordered" evidence="6">
    <location>
        <begin position="79"/>
        <end position="111"/>
    </location>
</feature>
<name>A0A0D2FCN4_9EURO</name>
<keyword evidence="4" id="KW-0804">Transcription</keyword>
<evidence type="ECO:0000313" key="8">
    <source>
        <dbReference type="EMBL" id="KIW99851.1"/>
    </source>
</evidence>
<dbReference type="Pfam" id="PF04082">
    <property type="entry name" value="Fungal_trans"/>
    <property type="match status" value="1"/>
</dbReference>
<protein>
    <recommendedName>
        <fullName evidence="7">Zn(2)-C6 fungal-type domain-containing protein</fullName>
    </recommendedName>
</protein>
<dbReference type="InterPro" id="IPR001138">
    <property type="entry name" value="Zn2Cys6_DnaBD"/>
</dbReference>
<proteinExistence type="predicted"/>
<dbReference type="GO" id="GO:0008270">
    <property type="term" value="F:zinc ion binding"/>
    <property type="evidence" value="ECO:0007669"/>
    <property type="project" value="InterPro"/>
</dbReference>
<dbReference type="SMART" id="SM00066">
    <property type="entry name" value="GAL4"/>
    <property type="match status" value="1"/>
</dbReference>
<dbReference type="GeneID" id="25298850"/>
<dbReference type="GO" id="GO:0005634">
    <property type="term" value="C:nucleus"/>
    <property type="evidence" value="ECO:0007669"/>
    <property type="project" value="TreeGrafter"/>
</dbReference>
<dbReference type="Gene3D" id="4.10.240.10">
    <property type="entry name" value="Zn(2)-C6 fungal-type DNA-binding domain"/>
    <property type="match status" value="1"/>
</dbReference>
<evidence type="ECO:0000313" key="9">
    <source>
        <dbReference type="Proteomes" id="UP000053617"/>
    </source>
</evidence>
<dbReference type="CDD" id="cd00067">
    <property type="entry name" value="GAL4"/>
    <property type="match status" value="1"/>
</dbReference>
<feature type="domain" description="Zn(2)-C6 fungal-type" evidence="7">
    <location>
        <begin position="25"/>
        <end position="57"/>
    </location>
</feature>
<evidence type="ECO:0000259" key="7">
    <source>
        <dbReference type="PROSITE" id="PS50048"/>
    </source>
</evidence>
<keyword evidence="1" id="KW-0479">Metal-binding</keyword>
<dbReference type="OrthoDB" id="4159052at2759"/>
<organism evidence="8 9">
    <name type="scientific">Rhinocladiella mackenziei CBS 650.93</name>
    <dbReference type="NCBI Taxonomy" id="1442369"/>
    <lineage>
        <taxon>Eukaryota</taxon>
        <taxon>Fungi</taxon>
        <taxon>Dikarya</taxon>
        <taxon>Ascomycota</taxon>
        <taxon>Pezizomycotina</taxon>
        <taxon>Eurotiomycetes</taxon>
        <taxon>Chaetothyriomycetidae</taxon>
        <taxon>Chaetothyriales</taxon>
        <taxon>Herpotrichiellaceae</taxon>
        <taxon>Rhinocladiella</taxon>
    </lineage>
</organism>
<accession>A0A0D2FCN4</accession>
<dbReference type="SMART" id="SM00906">
    <property type="entry name" value="Fungal_trans"/>
    <property type="match status" value="1"/>
</dbReference>
<dbReference type="AlphaFoldDB" id="A0A0D2FCN4"/>
<dbReference type="Proteomes" id="UP000053617">
    <property type="component" value="Unassembled WGS sequence"/>
</dbReference>
<evidence type="ECO:0000256" key="3">
    <source>
        <dbReference type="ARBA" id="ARBA00023125"/>
    </source>
</evidence>
<evidence type="ECO:0000256" key="1">
    <source>
        <dbReference type="ARBA" id="ARBA00022723"/>
    </source>
</evidence>
<keyword evidence="9" id="KW-1185">Reference proteome</keyword>
<dbReference type="GO" id="GO:0000981">
    <property type="term" value="F:DNA-binding transcription factor activity, RNA polymerase II-specific"/>
    <property type="evidence" value="ECO:0007669"/>
    <property type="project" value="InterPro"/>
</dbReference>